<dbReference type="OMA" id="SMWQGYY"/>
<sequence length="454" mass="50668">MVREQFLVAATVVFVMLSLLRRSALFQRVVARFIEGTGPKVPGLLKTPGWQVLSSGHRSVGTTELRELQRALAGMARYERAMAKGNAVIVDRTIALPQEQREQLIQVGYFDKIASVNGAILENGSVVWRVLRSALEQLLEVNKEESCRETLIQLCESLGFAVDILPSGGLQLTGESHHRHEDYETLVCSPGARGGDVSPTRVGEALQHLCRDWAPEFQHRESQPLVEYIESQLSPLNLNSHDLVVVPGSGCGYIAYEVAKRHASTPVVSVEQSLLMHLFNEFVFHSGEDVTVRPFASYYSNQWDKNLQMRSVKVPLVRVHRPDNLQCVRGDFNEWVHSTPRQSGRIVVVSAYFLDTAQNVFEYVSSVESLAMACPNTVHWVNVGPLKYGTQPAVQFTAQELSRLLAARGWKETAPPSDDHGDLNGYLTNVESLYQGYYALYKFHKTLTAGSTKQ</sequence>
<reference evidence="2" key="2">
    <citation type="submission" date="2012-08" db="EMBL/GenBank/DDBJ databases">
        <title>Genome sequence of Kazachstania naganishii.</title>
        <authorList>
            <person name="Gordon J.L."/>
            <person name="Armisen D."/>
            <person name="Proux-Wera E."/>
            <person name="OhEigeartaigh S.S."/>
            <person name="Byrne K.P."/>
            <person name="Wolfe K.H."/>
        </authorList>
    </citation>
    <scope>NUCLEOTIDE SEQUENCE [LARGE SCALE GENOMIC DNA]</scope>
    <source>
        <strain evidence="2">ATCC MYA-139 / BCRC 22969 / CBS 8797 / CCRC 22969 / KCTC 17520 / NBRC 10181 / NCYC 3082</strain>
    </source>
</reference>
<dbReference type="OrthoDB" id="978at2759"/>
<dbReference type="PANTHER" id="PTHR12303">
    <property type="entry name" value="CARNOSINE N-METHYLTRANSFERASE"/>
    <property type="match status" value="1"/>
</dbReference>
<dbReference type="GeneID" id="34528033"/>
<accession>J7RR14</accession>
<dbReference type="GO" id="GO:0008757">
    <property type="term" value="F:S-adenosylmethionine-dependent methyltransferase activity"/>
    <property type="evidence" value="ECO:0007669"/>
    <property type="project" value="InterPro"/>
</dbReference>
<dbReference type="PANTHER" id="PTHR12303:SF11">
    <property type="entry name" value="AER338CP"/>
    <property type="match status" value="1"/>
</dbReference>
<gene>
    <name evidence="1" type="primary">KNAG0J01970</name>
    <name evidence="1" type="ordered locus">KNAG_0J01970</name>
</gene>
<reference evidence="1 2" key="1">
    <citation type="journal article" date="2011" name="Proc. Natl. Acad. Sci. U.S.A.">
        <title>Evolutionary erosion of yeast sex chromosomes by mating-type switching accidents.</title>
        <authorList>
            <person name="Gordon J.L."/>
            <person name="Armisen D."/>
            <person name="Proux-Wera E."/>
            <person name="Oheigeartaigh S.S."/>
            <person name="Byrne K.P."/>
            <person name="Wolfe K.H."/>
        </authorList>
    </citation>
    <scope>NUCLEOTIDE SEQUENCE [LARGE SCALE GENOMIC DNA]</scope>
    <source>
        <strain evidence="2">ATCC MYA-139 / BCRC 22969 / CBS 8797 / CCRC 22969 / KCTC 17520 / NBRC 10181 / NCYC 3082</strain>
    </source>
</reference>
<dbReference type="SUPFAM" id="SSF53335">
    <property type="entry name" value="S-adenosyl-L-methionine-dependent methyltransferases"/>
    <property type="match status" value="1"/>
</dbReference>
<dbReference type="Proteomes" id="UP000006310">
    <property type="component" value="Chromosome 10"/>
</dbReference>
<protein>
    <submittedName>
        <fullName evidence="1">Uncharacterized protein</fullName>
    </submittedName>
</protein>
<organism evidence="1 2">
    <name type="scientific">Huiozyma naganishii (strain ATCC MYA-139 / BCRC 22969 / CBS 8797 / KCTC 17520 / NBRC 10181 / NCYC 3082 / Yp74L-3)</name>
    <name type="common">Yeast</name>
    <name type="synonym">Kazachstania naganishii</name>
    <dbReference type="NCBI Taxonomy" id="1071383"/>
    <lineage>
        <taxon>Eukaryota</taxon>
        <taxon>Fungi</taxon>
        <taxon>Dikarya</taxon>
        <taxon>Ascomycota</taxon>
        <taxon>Saccharomycotina</taxon>
        <taxon>Saccharomycetes</taxon>
        <taxon>Saccharomycetales</taxon>
        <taxon>Saccharomycetaceae</taxon>
        <taxon>Huiozyma</taxon>
    </lineage>
</organism>
<dbReference type="Pfam" id="PF07942">
    <property type="entry name" value="CARME"/>
    <property type="match status" value="1"/>
</dbReference>
<name>J7RR14_HUIN7</name>
<keyword evidence="2" id="KW-1185">Reference proteome</keyword>
<dbReference type="InterPro" id="IPR012901">
    <property type="entry name" value="CARME"/>
</dbReference>
<dbReference type="AlphaFoldDB" id="J7RR14"/>
<dbReference type="eggNOG" id="KOG2798">
    <property type="taxonomic scope" value="Eukaryota"/>
</dbReference>
<proteinExistence type="predicted"/>
<evidence type="ECO:0000313" key="1">
    <source>
        <dbReference type="EMBL" id="CCK72278.1"/>
    </source>
</evidence>
<evidence type="ECO:0000313" key="2">
    <source>
        <dbReference type="Proteomes" id="UP000006310"/>
    </source>
</evidence>
<dbReference type="RefSeq" id="XP_022466523.1">
    <property type="nucleotide sequence ID" value="XM_022610203.1"/>
</dbReference>
<dbReference type="HOGENOM" id="CLU_030612_3_0_1"/>
<dbReference type="SMART" id="SM01296">
    <property type="entry name" value="N2227"/>
    <property type="match status" value="1"/>
</dbReference>
<dbReference type="InterPro" id="IPR029063">
    <property type="entry name" value="SAM-dependent_MTases_sf"/>
</dbReference>
<dbReference type="KEGG" id="kng:KNAG_0J01970"/>
<dbReference type="EMBL" id="HE978323">
    <property type="protein sequence ID" value="CCK72278.1"/>
    <property type="molecule type" value="Genomic_DNA"/>
</dbReference>